<evidence type="ECO:0000313" key="2">
    <source>
        <dbReference type="Proteomes" id="UP000887565"/>
    </source>
</evidence>
<feature type="region of interest" description="Disordered" evidence="1">
    <location>
        <begin position="1"/>
        <end position="26"/>
    </location>
</feature>
<protein>
    <submittedName>
        <fullName evidence="3">Uncharacterized protein</fullName>
    </submittedName>
</protein>
<evidence type="ECO:0000256" key="1">
    <source>
        <dbReference type="SAM" id="MobiDB-lite"/>
    </source>
</evidence>
<sequence>MQQLISTTTAADIARNPPMSRPPPVTPRFHGEEMWDIYIPNETLRESGPAVALGRPPAHIKPKALSTDTLYNHEFSHTTCSEDEASCALPQRRPLPVVNPFRFSDYPPDDYYDHPQS</sequence>
<name>A0A915K177_ROMCU</name>
<dbReference type="WBParaSite" id="nRc.2.0.1.t32069-RA">
    <property type="protein sequence ID" value="nRc.2.0.1.t32069-RA"/>
    <property type="gene ID" value="nRc.2.0.1.g32069"/>
</dbReference>
<dbReference type="Proteomes" id="UP000887565">
    <property type="component" value="Unplaced"/>
</dbReference>
<feature type="region of interest" description="Disordered" evidence="1">
    <location>
        <begin position="97"/>
        <end position="117"/>
    </location>
</feature>
<evidence type="ECO:0000313" key="3">
    <source>
        <dbReference type="WBParaSite" id="nRc.2.0.1.t32069-RA"/>
    </source>
</evidence>
<proteinExistence type="predicted"/>
<keyword evidence="2" id="KW-1185">Reference proteome</keyword>
<accession>A0A915K177</accession>
<organism evidence="2 3">
    <name type="scientific">Romanomermis culicivorax</name>
    <name type="common">Nematode worm</name>
    <dbReference type="NCBI Taxonomy" id="13658"/>
    <lineage>
        <taxon>Eukaryota</taxon>
        <taxon>Metazoa</taxon>
        <taxon>Ecdysozoa</taxon>
        <taxon>Nematoda</taxon>
        <taxon>Enoplea</taxon>
        <taxon>Dorylaimia</taxon>
        <taxon>Mermithida</taxon>
        <taxon>Mermithoidea</taxon>
        <taxon>Mermithidae</taxon>
        <taxon>Romanomermis</taxon>
    </lineage>
</organism>
<feature type="compositionally biased region" description="Polar residues" evidence="1">
    <location>
        <begin position="1"/>
        <end position="10"/>
    </location>
</feature>
<dbReference type="AlphaFoldDB" id="A0A915K177"/>
<reference evidence="3" key="1">
    <citation type="submission" date="2022-11" db="UniProtKB">
        <authorList>
            <consortium name="WormBaseParasite"/>
        </authorList>
    </citation>
    <scope>IDENTIFICATION</scope>
</reference>